<keyword evidence="5 6" id="KW-0472">Membrane</keyword>
<dbReference type="InterPro" id="IPR051791">
    <property type="entry name" value="Pra-immunoreactive"/>
</dbReference>
<dbReference type="InterPro" id="IPR010432">
    <property type="entry name" value="RDD"/>
</dbReference>
<evidence type="ECO:0000256" key="1">
    <source>
        <dbReference type="ARBA" id="ARBA00004651"/>
    </source>
</evidence>
<dbReference type="RefSeq" id="WP_286336471.1">
    <property type="nucleotide sequence ID" value="NZ_AP027370.1"/>
</dbReference>
<evidence type="ECO:0000313" key="8">
    <source>
        <dbReference type="EMBL" id="BDY13521.1"/>
    </source>
</evidence>
<feature type="transmembrane region" description="Helical" evidence="6">
    <location>
        <begin position="23"/>
        <end position="42"/>
    </location>
</feature>
<dbReference type="PANTHER" id="PTHR36115:SF4">
    <property type="entry name" value="MEMBRANE PROTEIN"/>
    <property type="match status" value="1"/>
</dbReference>
<evidence type="ECO:0000256" key="5">
    <source>
        <dbReference type="ARBA" id="ARBA00023136"/>
    </source>
</evidence>
<evidence type="ECO:0000313" key="9">
    <source>
        <dbReference type="Proteomes" id="UP001321445"/>
    </source>
</evidence>
<keyword evidence="4 6" id="KW-1133">Transmembrane helix</keyword>
<keyword evidence="9" id="KW-1185">Reference proteome</keyword>
<evidence type="ECO:0000256" key="3">
    <source>
        <dbReference type="ARBA" id="ARBA00022692"/>
    </source>
</evidence>
<feature type="transmembrane region" description="Helical" evidence="6">
    <location>
        <begin position="62"/>
        <end position="81"/>
    </location>
</feature>
<name>A0ABN6WWK8_9BACT</name>
<feature type="domain" description="RDD" evidence="7">
    <location>
        <begin position="17"/>
        <end position="142"/>
    </location>
</feature>
<accession>A0ABN6WWK8</accession>
<evidence type="ECO:0000256" key="6">
    <source>
        <dbReference type="SAM" id="Phobius"/>
    </source>
</evidence>
<dbReference type="EMBL" id="AP027370">
    <property type="protein sequence ID" value="BDY13521.1"/>
    <property type="molecule type" value="Genomic_DNA"/>
</dbReference>
<keyword evidence="2" id="KW-1003">Cell membrane</keyword>
<proteinExistence type="predicted"/>
<gene>
    <name evidence="8" type="ORF">HCR_18330</name>
</gene>
<evidence type="ECO:0000256" key="4">
    <source>
        <dbReference type="ARBA" id="ARBA00022989"/>
    </source>
</evidence>
<dbReference type="Pfam" id="PF06271">
    <property type="entry name" value="RDD"/>
    <property type="match status" value="1"/>
</dbReference>
<organism evidence="8 9">
    <name type="scientific">Hydrogenimonas cancrithermarum</name>
    <dbReference type="NCBI Taxonomy" id="2993563"/>
    <lineage>
        <taxon>Bacteria</taxon>
        <taxon>Pseudomonadati</taxon>
        <taxon>Campylobacterota</taxon>
        <taxon>Epsilonproteobacteria</taxon>
        <taxon>Campylobacterales</taxon>
        <taxon>Hydrogenimonadaceae</taxon>
        <taxon>Hydrogenimonas</taxon>
    </lineage>
</organism>
<sequence>MNEVIEERLYSSGMELAPLGKRALAYMIDDMLISMLFVIMLWTPIEQAQSVEEVAAIVNSVWLYMVMTQILYHTWFVWQYGASLGKMAMKMQVVEIETMTKPRLAVAFNRAVFRIVSGMIFYLGFVWAFFDPYRQTWHDKTASTLVVDA</sequence>
<feature type="transmembrane region" description="Helical" evidence="6">
    <location>
        <begin position="111"/>
        <end position="130"/>
    </location>
</feature>
<dbReference type="PANTHER" id="PTHR36115">
    <property type="entry name" value="PROLINE-RICH ANTIGEN HOMOLOG-RELATED"/>
    <property type="match status" value="1"/>
</dbReference>
<dbReference type="Proteomes" id="UP001321445">
    <property type="component" value="Chromosome"/>
</dbReference>
<protein>
    <recommendedName>
        <fullName evidence="7">RDD domain-containing protein</fullName>
    </recommendedName>
</protein>
<reference evidence="8 9" key="1">
    <citation type="submission" date="2023-03" db="EMBL/GenBank/DDBJ databases">
        <title>Description of Hydrogenimonas sp. ISO32.</title>
        <authorList>
            <person name="Mino S."/>
            <person name="Fukazawa S."/>
            <person name="Sawabe T."/>
        </authorList>
    </citation>
    <scope>NUCLEOTIDE SEQUENCE [LARGE SCALE GENOMIC DNA]</scope>
    <source>
        <strain evidence="8 9">ISO32</strain>
    </source>
</reference>
<evidence type="ECO:0000256" key="2">
    <source>
        <dbReference type="ARBA" id="ARBA00022475"/>
    </source>
</evidence>
<evidence type="ECO:0000259" key="7">
    <source>
        <dbReference type="Pfam" id="PF06271"/>
    </source>
</evidence>
<keyword evidence="3 6" id="KW-0812">Transmembrane</keyword>
<comment type="subcellular location">
    <subcellularLocation>
        <location evidence="1">Cell membrane</location>
        <topology evidence="1">Multi-pass membrane protein</topology>
    </subcellularLocation>
</comment>